<dbReference type="InterPro" id="IPR050217">
    <property type="entry name" value="Peroxiredoxin"/>
</dbReference>
<evidence type="ECO:0000256" key="6">
    <source>
        <dbReference type="SAM" id="SignalP"/>
    </source>
</evidence>
<keyword evidence="9" id="KW-1185">Reference proteome</keyword>
<feature type="compositionally biased region" description="Basic and acidic residues" evidence="5">
    <location>
        <begin position="226"/>
        <end position="236"/>
    </location>
</feature>
<feature type="signal peptide" evidence="6">
    <location>
        <begin position="1"/>
        <end position="25"/>
    </location>
</feature>
<organism evidence="8 9">
    <name type="scientific">Endozoicomonas gorgoniicola</name>
    <dbReference type="NCBI Taxonomy" id="1234144"/>
    <lineage>
        <taxon>Bacteria</taxon>
        <taxon>Pseudomonadati</taxon>
        <taxon>Pseudomonadota</taxon>
        <taxon>Gammaproteobacteria</taxon>
        <taxon>Oceanospirillales</taxon>
        <taxon>Endozoicomonadaceae</taxon>
        <taxon>Endozoicomonas</taxon>
    </lineage>
</organism>
<proteinExistence type="inferred from homology"/>
<accession>A0ABT3MYY8</accession>
<dbReference type="InterPro" id="IPR024706">
    <property type="entry name" value="Peroxiredoxin_AhpC-typ"/>
</dbReference>
<sequence>MKIRTFTVISAAVVSLTLTASSAEAFPIPGSYAPLFEAPAVVPQQGNPAGKLVETFSLSSLIGKGRIMLLTYPKNCTFICPTELIALKNRIDDFHELGYEVLVLSTDEAYLNKDKEASHQAWRMRSDKPAAGDRNTPIGIGDADFIMVSDADHKIIRNYGVEGEDGLALRATFFIDRQGKVQISEVQMNSIGRDVDELYRKAAALKFVEENEGMLVPQGWKPGDGGMEHSHKDVRNQIKKQK</sequence>
<dbReference type="PIRSF" id="PIRSF000239">
    <property type="entry name" value="AHPC"/>
    <property type="match status" value="1"/>
</dbReference>
<protein>
    <recommendedName>
        <fullName evidence="3">Thioredoxin peroxidase</fullName>
    </recommendedName>
</protein>
<dbReference type="PANTHER" id="PTHR10681:SF128">
    <property type="entry name" value="THIOREDOXIN-DEPENDENT PEROXIDE REDUCTASE, MITOCHONDRIAL"/>
    <property type="match status" value="1"/>
</dbReference>
<feature type="chain" id="PRO_5045447000" description="Thioredoxin peroxidase" evidence="6">
    <location>
        <begin position="26"/>
        <end position="242"/>
    </location>
</feature>
<comment type="function">
    <text evidence="4">Thiol-specific peroxidase that catalyzes the reduction of hydrogen peroxide and organic hydroperoxides to water and alcohols, respectively. Plays a role in cell protection against oxidative stress by detoxifying peroxides.</text>
</comment>
<evidence type="ECO:0000313" key="8">
    <source>
        <dbReference type="EMBL" id="MCW7554583.1"/>
    </source>
</evidence>
<reference evidence="8 9" key="1">
    <citation type="submission" date="2022-10" db="EMBL/GenBank/DDBJ databases">
        <title>High-quality genome sequences of two octocoral-associated bacteria, Endozoicomonas euniceicola EF212 and Endozoicomonas gorgoniicola PS125.</title>
        <authorList>
            <person name="Chiou Y.-J."/>
            <person name="Chen Y.-H."/>
        </authorList>
    </citation>
    <scope>NUCLEOTIDE SEQUENCE [LARGE SCALE GENOMIC DNA]</scope>
    <source>
        <strain evidence="8 9">PS125</strain>
    </source>
</reference>
<evidence type="ECO:0000256" key="3">
    <source>
        <dbReference type="ARBA" id="ARBA00032824"/>
    </source>
</evidence>
<comment type="caution">
    <text evidence="8">The sequence shown here is derived from an EMBL/GenBank/DDBJ whole genome shotgun (WGS) entry which is preliminary data.</text>
</comment>
<evidence type="ECO:0000256" key="1">
    <source>
        <dbReference type="ARBA" id="ARBA00009796"/>
    </source>
</evidence>
<keyword evidence="2" id="KW-0560">Oxidoreductase</keyword>
<dbReference type="InterPro" id="IPR013766">
    <property type="entry name" value="Thioredoxin_domain"/>
</dbReference>
<dbReference type="RefSeq" id="WP_262564334.1">
    <property type="nucleotide sequence ID" value="NZ_JAPFCC010000001.1"/>
</dbReference>
<dbReference type="EMBL" id="JAPFCC010000001">
    <property type="protein sequence ID" value="MCW7554583.1"/>
    <property type="molecule type" value="Genomic_DNA"/>
</dbReference>
<dbReference type="InterPro" id="IPR019479">
    <property type="entry name" value="Peroxiredoxin_C"/>
</dbReference>
<dbReference type="Pfam" id="PF00578">
    <property type="entry name" value="AhpC-TSA"/>
    <property type="match status" value="1"/>
</dbReference>
<evidence type="ECO:0000259" key="7">
    <source>
        <dbReference type="PROSITE" id="PS51352"/>
    </source>
</evidence>
<gene>
    <name evidence="8" type="ORF">NX722_18560</name>
</gene>
<dbReference type="PROSITE" id="PS51352">
    <property type="entry name" value="THIOREDOXIN_2"/>
    <property type="match status" value="1"/>
</dbReference>
<feature type="domain" description="Thioredoxin" evidence="7">
    <location>
        <begin position="27"/>
        <end position="207"/>
    </location>
</feature>
<dbReference type="SUPFAM" id="SSF52833">
    <property type="entry name" value="Thioredoxin-like"/>
    <property type="match status" value="1"/>
</dbReference>
<name>A0ABT3MYY8_9GAMM</name>
<comment type="similarity">
    <text evidence="1">Belongs to the peroxiredoxin family. AhpC/Prx1 subfamily.</text>
</comment>
<feature type="region of interest" description="Disordered" evidence="5">
    <location>
        <begin position="219"/>
        <end position="242"/>
    </location>
</feature>
<dbReference type="Pfam" id="PF10417">
    <property type="entry name" value="1-cysPrx_C"/>
    <property type="match status" value="1"/>
</dbReference>
<dbReference type="Proteomes" id="UP001209854">
    <property type="component" value="Unassembled WGS sequence"/>
</dbReference>
<evidence type="ECO:0000256" key="4">
    <source>
        <dbReference type="ARBA" id="ARBA00037420"/>
    </source>
</evidence>
<dbReference type="Gene3D" id="3.40.30.10">
    <property type="entry name" value="Glutaredoxin"/>
    <property type="match status" value="1"/>
</dbReference>
<evidence type="ECO:0000313" key="9">
    <source>
        <dbReference type="Proteomes" id="UP001209854"/>
    </source>
</evidence>
<keyword evidence="6" id="KW-0732">Signal</keyword>
<evidence type="ECO:0000256" key="5">
    <source>
        <dbReference type="SAM" id="MobiDB-lite"/>
    </source>
</evidence>
<dbReference type="InterPro" id="IPR000866">
    <property type="entry name" value="AhpC/TSA"/>
</dbReference>
<evidence type="ECO:0000256" key="2">
    <source>
        <dbReference type="ARBA" id="ARBA00023002"/>
    </source>
</evidence>
<dbReference type="InterPro" id="IPR036249">
    <property type="entry name" value="Thioredoxin-like_sf"/>
</dbReference>
<dbReference type="PANTHER" id="PTHR10681">
    <property type="entry name" value="THIOREDOXIN PEROXIDASE"/>
    <property type="match status" value="1"/>
</dbReference>